<dbReference type="Proteomes" id="UP000050525">
    <property type="component" value="Unassembled WGS sequence"/>
</dbReference>
<evidence type="ECO:0000259" key="3">
    <source>
        <dbReference type="Pfam" id="PF14650"/>
    </source>
</evidence>
<name>A0A151NTH7_ALLMI</name>
<feature type="region of interest" description="Disordered" evidence="2">
    <location>
        <begin position="370"/>
        <end position="393"/>
    </location>
</feature>
<dbReference type="PANTHER" id="PTHR21859">
    <property type="entry name" value="ACROSOME-SPECIFIC PROTEIN"/>
    <property type="match status" value="1"/>
</dbReference>
<evidence type="ECO:0000313" key="5">
    <source>
        <dbReference type="Proteomes" id="UP000050525"/>
    </source>
</evidence>
<proteinExistence type="inferred from homology"/>
<feature type="domain" description="SPATA31" evidence="3">
    <location>
        <begin position="255"/>
        <end position="353"/>
    </location>
</feature>
<dbReference type="EMBL" id="AKHW03002127">
    <property type="protein sequence ID" value="KYO39970.1"/>
    <property type="molecule type" value="Genomic_DNA"/>
</dbReference>
<accession>A0A151NTH7</accession>
<comment type="caution">
    <text evidence="4">The sequence shown here is derived from an EMBL/GenBank/DDBJ whole genome shotgun (WGS) entry which is preliminary data.</text>
</comment>
<dbReference type="InterPro" id="IPR039509">
    <property type="entry name" value="SPATA31"/>
</dbReference>
<evidence type="ECO:0000256" key="1">
    <source>
        <dbReference type="ARBA" id="ARBA00035009"/>
    </source>
</evidence>
<keyword evidence="5" id="KW-1185">Reference proteome</keyword>
<sequence length="784" mass="84761">MDELDRNVRQKHLTFLCGLSQHYLKPWAAATPAAMAFQGTEAPFLAAAQREVLEQHVLRRRLQHNWGLPGTVQRSLCAFLPLAPAHPELPRLPALGLDVQPLMHDLPFLSKQVQSDLEAHVRQLVLQQKWVIPKKVGRSVWRFVASMPHTRESIISATGMPGPAVGHEDHGAAEEWLQEMMPEAPAALLLHSAPAASWGLSQYGPVQLSPAQDSEKSERTMHKMKLVPIRLGRTPAAMATALGMVGGLQGGAARECLEAHISKKKLQHAWGLPALVQRSLGAFAAPPPSSTPRPQQELPALVGVSMAMGKPRFLSTKAWQHLEAHVQRQVAERRWGLPRRVQESLRRLQLPGSAESRVPTEPQLCFGCEKAPETPALDRGQRGLLPSGSREPPAQHWHELQISCCCEMGSLQPAEEPEGTGSSGSSQETSQPSSGEEPPGPPSGSCQTQEPRTWQGEQQSCHDSALAGGSSGKGGSGGSCACPEGCNREWVSVELDSSLRKRAEEHSQGATCWLDTHLAQQAPGSFLLLPDITRCQGLCTEMAAECARDTAHEGWDQLHGGEARKSEPSGHWHTASPNALGPPGQTASCMSGCRQEPWAVGLVQETLTREPRSLACNGVHVTRCSLSATREDIPAGSSLPAHSEGVPGTEKVCSESQGDEKMPGYGEEPNASPPPSEFSTECEWERVGDWDREEMDAWGLKGKAGPAGVGLSPASVESNAEGTLELADAPSRDPRFEQMTVIGLILEKRLHLRHGLYYWQQSRDRRSAVWAQAAEGGAAGIVQQ</sequence>
<comment type="similarity">
    <text evidence="1">Belongs to the SPATA31 family.</text>
</comment>
<feature type="region of interest" description="Disordered" evidence="2">
    <location>
        <begin position="632"/>
        <end position="681"/>
    </location>
</feature>
<evidence type="ECO:0000256" key="2">
    <source>
        <dbReference type="SAM" id="MobiDB-lite"/>
    </source>
</evidence>
<feature type="compositionally biased region" description="Basic and acidic residues" evidence="2">
    <location>
        <begin position="559"/>
        <end position="570"/>
    </location>
</feature>
<evidence type="ECO:0000313" key="4">
    <source>
        <dbReference type="EMBL" id="KYO39970.1"/>
    </source>
</evidence>
<gene>
    <name evidence="4" type="ORF">Y1Q_0017403</name>
</gene>
<dbReference type="Pfam" id="PF14650">
    <property type="entry name" value="FAM75"/>
    <property type="match status" value="2"/>
</dbReference>
<protein>
    <submittedName>
        <fullName evidence="4">Proteoglycan 4-like</fullName>
    </submittedName>
</protein>
<dbReference type="AlphaFoldDB" id="A0A151NTH7"/>
<feature type="region of interest" description="Disordered" evidence="2">
    <location>
        <begin position="411"/>
        <end position="475"/>
    </location>
</feature>
<dbReference type="PANTHER" id="PTHR21859:SF12">
    <property type="entry name" value="SPERMATOGENESIS-ASSOCIATED PROTEIN 31D1"/>
    <property type="match status" value="1"/>
</dbReference>
<feature type="domain" description="SPATA31" evidence="3">
    <location>
        <begin position="41"/>
        <end position="139"/>
    </location>
</feature>
<feature type="compositionally biased region" description="Polar residues" evidence="2">
    <location>
        <begin position="446"/>
        <end position="462"/>
    </location>
</feature>
<organism evidence="4 5">
    <name type="scientific">Alligator mississippiensis</name>
    <name type="common">American alligator</name>
    <dbReference type="NCBI Taxonomy" id="8496"/>
    <lineage>
        <taxon>Eukaryota</taxon>
        <taxon>Metazoa</taxon>
        <taxon>Chordata</taxon>
        <taxon>Craniata</taxon>
        <taxon>Vertebrata</taxon>
        <taxon>Euteleostomi</taxon>
        <taxon>Archelosauria</taxon>
        <taxon>Archosauria</taxon>
        <taxon>Crocodylia</taxon>
        <taxon>Alligatoridae</taxon>
        <taxon>Alligatorinae</taxon>
        <taxon>Alligator</taxon>
    </lineage>
</organism>
<feature type="region of interest" description="Disordered" evidence="2">
    <location>
        <begin position="559"/>
        <end position="588"/>
    </location>
</feature>
<feature type="compositionally biased region" description="Low complexity" evidence="2">
    <location>
        <begin position="419"/>
        <end position="437"/>
    </location>
</feature>
<reference evidence="4 5" key="1">
    <citation type="journal article" date="2012" name="Genome Biol.">
        <title>Sequencing three crocodilian genomes to illuminate the evolution of archosaurs and amniotes.</title>
        <authorList>
            <person name="St John J.A."/>
            <person name="Braun E.L."/>
            <person name="Isberg S.R."/>
            <person name="Miles L.G."/>
            <person name="Chong A.Y."/>
            <person name="Gongora J."/>
            <person name="Dalzell P."/>
            <person name="Moran C."/>
            <person name="Bed'hom B."/>
            <person name="Abzhanov A."/>
            <person name="Burgess S.C."/>
            <person name="Cooksey A.M."/>
            <person name="Castoe T.A."/>
            <person name="Crawford N.G."/>
            <person name="Densmore L.D."/>
            <person name="Drew J.C."/>
            <person name="Edwards S.V."/>
            <person name="Faircloth B.C."/>
            <person name="Fujita M.K."/>
            <person name="Greenwold M.J."/>
            <person name="Hoffmann F.G."/>
            <person name="Howard J.M."/>
            <person name="Iguchi T."/>
            <person name="Janes D.E."/>
            <person name="Khan S.Y."/>
            <person name="Kohno S."/>
            <person name="de Koning A.J."/>
            <person name="Lance S.L."/>
            <person name="McCarthy F.M."/>
            <person name="McCormack J.E."/>
            <person name="Merchant M.E."/>
            <person name="Peterson D.G."/>
            <person name="Pollock D.D."/>
            <person name="Pourmand N."/>
            <person name="Raney B.J."/>
            <person name="Roessler K.A."/>
            <person name="Sanford J.R."/>
            <person name="Sawyer R.H."/>
            <person name="Schmidt C.J."/>
            <person name="Triplett E.W."/>
            <person name="Tuberville T.D."/>
            <person name="Venegas-Anaya M."/>
            <person name="Howard J.T."/>
            <person name="Jarvis E.D."/>
            <person name="Guillette L.J.Jr."/>
            <person name="Glenn T.C."/>
            <person name="Green R.E."/>
            <person name="Ray D.A."/>
        </authorList>
    </citation>
    <scope>NUCLEOTIDE SEQUENCE [LARGE SCALE GENOMIC DNA]</scope>
    <source>
        <strain evidence="4">KSC_2009_1</strain>
    </source>
</reference>